<dbReference type="SUPFAM" id="SSF53822">
    <property type="entry name" value="Periplasmic binding protein-like I"/>
    <property type="match status" value="1"/>
</dbReference>
<proteinExistence type="predicted"/>
<dbReference type="Gene3D" id="3.40.50.2300">
    <property type="match status" value="2"/>
</dbReference>
<dbReference type="EMBL" id="JBHTEY010000004">
    <property type="protein sequence ID" value="MFC7617324.1"/>
    <property type="molecule type" value="Genomic_DNA"/>
</dbReference>
<dbReference type="CDD" id="cd01392">
    <property type="entry name" value="HTH_LacI"/>
    <property type="match status" value="1"/>
</dbReference>
<evidence type="ECO:0000259" key="5">
    <source>
        <dbReference type="PROSITE" id="PS50932"/>
    </source>
</evidence>
<dbReference type="InterPro" id="IPR028082">
    <property type="entry name" value="Peripla_BP_I"/>
</dbReference>
<dbReference type="PANTHER" id="PTHR30146">
    <property type="entry name" value="LACI-RELATED TRANSCRIPTIONAL REPRESSOR"/>
    <property type="match status" value="1"/>
</dbReference>
<keyword evidence="2" id="KW-0805">Transcription regulation</keyword>
<reference evidence="7" key="1">
    <citation type="journal article" date="2019" name="Int. J. Syst. Evol. Microbiol.">
        <title>The Global Catalogue of Microorganisms (GCM) 10K type strain sequencing project: providing services to taxonomists for standard genome sequencing and annotation.</title>
        <authorList>
            <consortium name="The Broad Institute Genomics Platform"/>
            <consortium name="The Broad Institute Genome Sequencing Center for Infectious Disease"/>
            <person name="Wu L."/>
            <person name="Ma J."/>
        </authorList>
    </citation>
    <scope>NUCLEOTIDE SEQUENCE [LARGE SCALE GENOMIC DNA]</scope>
    <source>
        <strain evidence="7">JCM 17695</strain>
    </source>
</reference>
<dbReference type="Gene3D" id="1.10.260.40">
    <property type="entry name" value="lambda repressor-like DNA-binding domains"/>
    <property type="match status" value="1"/>
</dbReference>
<dbReference type="PANTHER" id="PTHR30146:SF148">
    <property type="entry name" value="HTH-TYPE TRANSCRIPTIONAL REPRESSOR PURR-RELATED"/>
    <property type="match status" value="1"/>
</dbReference>
<evidence type="ECO:0000313" key="7">
    <source>
        <dbReference type="Proteomes" id="UP001596512"/>
    </source>
</evidence>
<evidence type="ECO:0000256" key="2">
    <source>
        <dbReference type="ARBA" id="ARBA00023015"/>
    </source>
</evidence>
<dbReference type="CDD" id="cd06288">
    <property type="entry name" value="PBP1_sucrose_transcription_regulator"/>
    <property type="match status" value="1"/>
</dbReference>
<keyword evidence="1" id="KW-0678">Repressor</keyword>
<dbReference type="Proteomes" id="UP001596512">
    <property type="component" value="Unassembled WGS sequence"/>
</dbReference>
<keyword evidence="4" id="KW-0804">Transcription</keyword>
<dbReference type="Pfam" id="PF00356">
    <property type="entry name" value="LacI"/>
    <property type="match status" value="1"/>
</dbReference>
<organism evidence="6 7">
    <name type="scientific">Actinokineospora soli</name>
    <dbReference type="NCBI Taxonomy" id="1048753"/>
    <lineage>
        <taxon>Bacteria</taxon>
        <taxon>Bacillati</taxon>
        <taxon>Actinomycetota</taxon>
        <taxon>Actinomycetes</taxon>
        <taxon>Pseudonocardiales</taxon>
        <taxon>Pseudonocardiaceae</taxon>
        <taxon>Actinokineospora</taxon>
    </lineage>
</organism>
<protein>
    <submittedName>
        <fullName evidence="6">LacI family DNA-binding transcriptional regulator</fullName>
    </submittedName>
</protein>
<dbReference type="InterPro" id="IPR010982">
    <property type="entry name" value="Lambda_DNA-bd_dom_sf"/>
</dbReference>
<feature type="domain" description="HTH lacI-type" evidence="5">
    <location>
        <begin position="6"/>
        <end position="62"/>
    </location>
</feature>
<name>A0ABW2TW44_9PSEU</name>
<evidence type="ECO:0000313" key="6">
    <source>
        <dbReference type="EMBL" id="MFC7617324.1"/>
    </source>
</evidence>
<gene>
    <name evidence="6" type="ORF">ACFQV2_31770</name>
</gene>
<dbReference type="SUPFAM" id="SSF47413">
    <property type="entry name" value="lambda repressor-like DNA-binding domains"/>
    <property type="match status" value="1"/>
</dbReference>
<dbReference type="PROSITE" id="PS50932">
    <property type="entry name" value="HTH_LACI_2"/>
    <property type="match status" value="1"/>
</dbReference>
<keyword evidence="3 6" id="KW-0238">DNA-binding</keyword>
<evidence type="ECO:0000256" key="3">
    <source>
        <dbReference type="ARBA" id="ARBA00023125"/>
    </source>
</evidence>
<sequence length="329" mass="35053">MPRRRVSMDDIARHVGLSRTTVSFVINGRTDMNISEESRKRVWDAVRDLGYRPDAGARSLAARRTDLIGVVTDITTSPFGGGIVQGAQDAAWRQGKLLLIVGTDGDPGVEAAAVDMLLERRVEGMIYATLAHREVAVPKAMTEVPTVLVHCFDGALPHVLPDEAEGGRTGTRRLIDAGHRRIGLINLDPAVPAAVGRRAGYERALAEAGIPVDPRLIVSGDATATSGFERAAELLDLDDPPTGLFCCTDRMAMGAYDAVRERGLRVPQDIGVVGYDNQEIIAAYLRPPLTTVALPFDEMGAAAVAMLTDPDGPGAGRTIGCPLVERASV</sequence>
<dbReference type="GO" id="GO:0003677">
    <property type="term" value="F:DNA binding"/>
    <property type="evidence" value="ECO:0007669"/>
    <property type="project" value="UniProtKB-KW"/>
</dbReference>
<evidence type="ECO:0000256" key="4">
    <source>
        <dbReference type="ARBA" id="ARBA00023163"/>
    </source>
</evidence>
<dbReference type="SMART" id="SM00354">
    <property type="entry name" value="HTH_LACI"/>
    <property type="match status" value="1"/>
</dbReference>
<dbReference type="Pfam" id="PF13377">
    <property type="entry name" value="Peripla_BP_3"/>
    <property type="match status" value="1"/>
</dbReference>
<dbReference type="InterPro" id="IPR046335">
    <property type="entry name" value="LacI/GalR-like_sensor"/>
</dbReference>
<dbReference type="InterPro" id="IPR000843">
    <property type="entry name" value="HTH_LacI"/>
</dbReference>
<comment type="caution">
    <text evidence="6">The sequence shown here is derived from an EMBL/GenBank/DDBJ whole genome shotgun (WGS) entry which is preliminary data.</text>
</comment>
<accession>A0ABW2TW44</accession>
<keyword evidence="7" id="KW-1185">Reference proteome</keyword>
<evidence type="ECO:0000256" key="1">
    <source>
        <dbReference type="ARBA" id="ARBA00022491"/>
    </source>
</evidence>